<proteinExistence type="predicted"/>
<dbReference type="PANTHER" id="PTHR36121:SF1">
    <property type="entry name" value="PROTEIN SXY"/>
    <property type="match status" value="1"/>
</dbReference>
<feature type="domain" description="TfoX N-terminal" evidence="1">
    <location>
        <begin position="11"/>
        <end position="103"/>
    </location>
</feature>
<protein>
    <submittedName>
        <fullName evidence="2">Transcriptional regulator</fullName>
    </submittedName>
</protein>
<dbReference type="RefSeq" id="WP_115844785.1">
    <property type="nucleotide sequence ID" value="NZ_CP183976.1"/>
</dbReference>
<dbReference type="PANTHER" id="PTHR36121">
    <property type="entry name" value="PROTEIN SXY"/>
    <property type="match status" value="1"/>
</dbReference>
<gene>
    <name evidence="2" type="ORF">DX912_17515</name>
</gene>
<sequence length="110" mass="11918">MTNAFLAHVHDLLDPLGAVSTRAMFGGHGVYLDGELIGVVMGEALYLKVDAETRLHFEAAGCEPYLYLGQAEPITLSYWSVPESAMDSAEAMRPWAELARAAAHRAGRGR</sequence>
<organism evidence="2 3">
    <name type="scientific">Lysobacter soli</name>
    <dbReference type="NCBI Taxonomy" id="453783"/>
    <lineage>
        <taxon>Bacteria</taxon>
        <taxon>Pseudomonadati</taxon>
        <taxon>Pseudomonadota</taxon>
        <taxon>Gammaproteobacteria</taxon>
        <taxon>Lysobacterales</taxon>
        <taxon>Lysobacteraceae</taxon>
        <taxon>Lysobacter</taxon>
    </lineage>
</organism>
<evidence type="ECO:0000313" key="3">
    <source>
        <dbReference type="Proteomes" id="UP000256829"/>
    </source>
</evidence>
<evidence type="ECO:0000259" key="1">
    <source>
        <dbReference type="Pfam" id="PF04993"/>
    </source>
</evidence>
<name>A0A3D8V7K3_9GAMM</name>
<comment type="caution">
    <text evidence="2">The sequence shown here is derived from an EMBL/GenBank/DDBJ whole genome shotgun (WGS) entry which is preliminary data.</text>
</comment>
<dbReference type="EMBL" id="QTJR01000019">
    <property type="protein sequence ID" value="RDY65392.1"/>
    <property type="molecule type" value="Genomic_DNA"/>
</dbReference>
<reference evidence="2 3" key="1">
    <citation type="submission" date="2018-08" db="EMBL/GenBank/DDBJ databases">
        <title>Lysobacter soli KCTC 22011, whole genome shotgun sequence.</title>
        <authorList>
            <person name="Zhang X."/>
            <person name="Feng G."/>
            <person name="Zhu H."/>
        </authorList>
    </citation>
    <scope>NUCLEOTIDE SEQUENCE [LARGE SCALE GENOMIC DNA]</scope>
    <source>
        <strain evidence="2 3">KCTC 22011</strain>
    </source>
</reference>
<keyword evidence="3" id="KW-1185">Reference proteome</keyword>
<dbReference type="AlphaFoldDB" id="A0A3D8V7K3"/>
<dbReference type="SUPFAM" id="SSF159894">
    <property type="entry name" value="YgaC/TfoX-N like"/>
    <property type="match status" value="1"/>
</dbReference>
<evidence type="ECO:0000313" key="2">
    <source>
        <dbReference type="EMBL" id="RDY65392.1"/>
    </source>
</evidence>
<dbReference type="Proteomes" id="UP000256829">
    <property type="component" value="Unassembled WGS sequence"/>
</dbReference>
<dbReference type="InterPro" id="IPR047525">
    <property type="entry name" value="TfoX-like"/>
</dbReference>
<accession>A0A3D8V7K3</accession>
<dbReference type="InterPro" id="IPR007076">
    <property type="entry name" value="TfoX_N"/>
</dbReference>
<dbReference type="Gene3D" id="3.30.1460.30">
    <property type="entry name" value="YgaC/TfoX-N like chaperone"/>
    <property type="match status" value="1"/>
</dbReference>
<dbReference type="Pfam" id="PF04993">
    <property type="entry name" value="TfoX_N"/>
    <property type="match status" value="1"/>
</dbReference>